<dbReference type="Proteomes" id="UP000001861">
    <property type="component" value="Unassembled WGS sequence"/>
</dbReference>
<proteinExistence type="predicted"/>
<dbReference type="EMBL" id="AACS02000005">
    <property type="protein sequence ID" value="EAU84458.2"/>
    <property type="molecule type" value="Genomic_DNA"/>
</dbReference>
<gene>
    <name evidence="1" type="ORF">CC1G_01454</name>
</gene>
<dbReference type="RefSeq" id="XP_001837542.2">
    <property type="nucleotide sequence ID" value="XM_001837490.2"/>
</dbReference>
<evidence type="ECO:0000313" key="1">
    <source>
        <dbReference type="EMBL" id="EAU84458.2"/>
    </source>
</evidence>
<name>A8NYW4_COPC7</name>
<evidence type="ECO:0000313" key="2">
    <source>
        <dbReference type="Proteomes" id="UP000001861"/>
    </source>
</evidence>
<dbReference type="KEGG" id="cci:CC1G_01454"/>
<dbReference type="InParanoid" id="A8NYW4"/>
<dbReference type="HOGENOM" id="CLU_834232_0_0_1"/>
<comment type="caution">
    <text evidence="1">The sequence shown here is derived from an EMBL/GenBank/DDBJ whole genome shotgun (WGS) entry which is preliminary data.</text>
</comment>
<reference evidence="1 2" key="1">
    <citation type="journal article" date="2010" name="Proc. Natl. Acad. Sci. U.S.A.">
        <title>Insights into evolution of multicellular fungi from the assembled chromosomes of the mushroom Coprinopsis cinerea (Coprinus cinereus).</title>
        <authorList>
            <person name="Stajich J.E."/>
            <person name="Wilke S.K."/>
            <person name="Ahren D."/>
            <person name="Au C.H."/>
            <person name="Birren B.W."/>
            <person name="Borodovsky M."/>
            <person name="Burns C."/>
            <person name="Canback B."/>
            <person name="Casselton L.A."/>
            <person name="Cheng C.K."/>
            <person name="Deng J."/>
            <person name="Dietrich F.S."/>
            <person name="Fargo D.C."/>
            <person name="Farman M.L."/>
            <person name="Gathman A.C."/>
            <person name="Goldberg J."/>
            <person name="Guigo R."/>
            <person name="Hoegger P.J."/>
            <person name="Hooker J.B."/>
            <person name="Huggins A."/>
            <person name="James T.Y."/>
            <person name="Kamada T."/>
            <person name="Kilaru S."/>
            <person name="Kodira C."/>
            <person name="Kues U."/>
            <person name="Kupfer D."/>
            <person name="Kwan H.S."/>
            <person name="Lomsadze A."/>
            <person name="Li W."/>
            <person name="Lilly W.W."/>
            <person name="Ma L.J."/>
            <person name="Mackey A.J."/>
            <person name="Manning G."/>
            <person name="Martin F."/>
            <person name="Muraguchi H."/>
            <person name="Natvig D.O."/>
            <person name="Palmerini H."/>
            <person name="Ramesh M.A."/>
            <person name="Rehmeyer C.J."/>
            <person name="Roe B.A."/>
            <person name="Shenoy N."/>
            <person name="Stanke M."/>
            <person name="Ter-Hovhannisyan V."/>
            <person name="Tunlid A."/>
            <person name="Velagapudi R."/>
            <person name="Vision T.J."/>
            <person name="Zeng Q."/>
            <person name="Zolan M.E."/>
            <person name="Pukkila P.J."/>
        </authorList>
    </citation>
    <scope>NUCLEOTIDE SEQUENCE [LARGE SCALE GENOMIC DNA]</scope>
    <source>
        <strain evidence="2">Okayama-7 / 130 / ATCC MYA-4618 / FGSC 9003</strain>
    </source>
</reference>
<dbReference type="AlphaFoldDB" id="A8NYW4"/>
<organism evidence="1 2">
    <name type="scientific">Coprinopsis cinerea (strain Okayama-7 / 130 / ATCC MYA-4618 / FGSC 9003)</name>
    <name type="common">Inky cap fungus</name>
    <name type="synonym">Hormographiella aspergillata</name>
    <dbReference type="NCBI Taxonomy" id="240176"/>
    <lineage>
        <taxon>Eukaryota</taxon>
        <taxon>Fungi</taxon>
        <taxon>Dikarya</taxon>
        <taxon>Basidiomycota</taxon>
        <taxon>Agaricomycotina</taxon>
        <taxon>Agaricomycetes</taxon>
        <taxon>Agaricomycetidae</taxon>
        <taxon>Agaricales</taxon>
        <taxon>Agaricineae</taxon>
        <taxon>Psathyrellaceae</taxon>
        <taxon>Coprinopsis</taxon>
    </lineage>
</organism>
<accession>A8NYW4</accession>
<keyword evidence="2" id="KW-1185">Reference proteome</keyword>
<dbReference type="VEuPathDB" id="FungiDB:CC1G_01454"/>
<dbReference type="GeneID" id="6014099"/>
<sequence length="333" mass="34742">MFTPDVWRSTSPAATLQSFKSDLDNFPISSAVLSCPKQLSSHSHRKAPSNTMQTRVFISLFFACLATVRAAPVLIPGVQVGREDTPVQINRLNPLPDVTLPENVVRSEIPVAVPDLANVDVELANPAVADIALPEHVVRDEIPVAVPDLDVAVPANVAPDVALPEHVARAEIPVSAPDVAVPDAPSDTLPDITLPEHVERAEIPVAVPDVDAASLVPDLDVPEDTDVVDAPAVPAVAVPEALALKRGLGKLHAVHIPHDDAPTAPSTPDLSLPAEPRHNPVADLLNEGVSIRVRDEVAVPGAPDVDAVGVAKEAVEATVDAAEVPTGPDALAL</sequence>
<protein>
    <submittedName>
        <fullName evidence="1">Uncharacterized protein</fullName>
    </submittedName>
</protein>